<organism evidence="1 2">
    <name type="scientific">Ideonella alba</name>
    <dbReference type="NCBI Taxonomy" id="2824118"/>
    <lineage>
        <taxon>Bacteria</taxon>
        <taxon>Pseudomonadati</taxon>
        <taxon>Pseudomonadota</taxon>
        <taxon>Betaproteobacteria</taxon>
        <taxon>Burkholderiales</taxon>
        <taxon>Sphaerotilaceae</taxon>
        <taxon>Ideonella</taxon>
    </lineage>
</organism>
<comment type="caution">
    <text evidence="1">The sequence shown here is derived from an EMBL/GenBank/DDBJ whole genome shotgun (WGS) entry which is preliminary data.</text>
</comment>
<gene>
    <name evidence="1" type="ORF">KAK03_24300</name>
</gene>
<protein>
    <submittedName>
        <fullName evidence="1">Uncharacterized protein</fullName>
    </submittedName>
</protein>
<proteinExistence type="predicted"/>
<keyword evidence="2" id="KW-1185">Reference proteome</keyword>
<evidence type="ECO:0000313" key="2">
    <source>
        <dbReference type="Proteomes" id="UP000676246"/>
    </source>
</evidence>
<dbReference type="RefSeq" id="WP_210857269.1">
    <property type="nucleotide sequence ID" value="NZ_JAGQDD010000034.1"/>
</dbReference>
<dbReference type="EMBL" id="JAGQDD010000034">
    <property type="protein sequence ID" value="MBQ0933605.1"/>
    <property type="molecule type" value="Genomic_DNA"/>
</dbReference>
<dbReference type="Proteomes" id="UP000676246">
    <property type="component" value="Unassembled WGS sequence"/>
</dbReference>
<dbReference type="AlphaFoldDB" id="A0A940YJ94"/>
<reference evidence="1 2" key="1">
    <citation type="submission" date="2021-04" db="EMBL/GenBank/DDBJ databases">
        <title>The genome sequence of Ideonella sp. 3Y2.</title>
        <authorList>
            <person name="Liu Y."/>
        </authorList>
    </citation>
    <scope>NUCLEOTIDE SEQUENCE [LARGE SCALE GENOMIC DNA]</scope>
    <source>
        <strain evidence="1 2">3Y2</strain>
    </source>
</reference>
<accession>A0A940YJ94</accession>
<name>A0A940YJ94_9BURK</name>
<sequence length="82" mass="8736">MAISFPSHQPAAKHIGDGLLQTFPNHKGTKIMNKTAKPKQVEVKSEADFSAKVKVDGNFQMKLKSLTIAAALGAVVYSASLP</sequence>
<evidence type="ECO:0000313" key="1">
    <source>
        <dbReference type="EMBL" id="MBQ0933605.1"/>
    </source>
</evidence>